<evidence type="ECO:0000259" key="2">
    <source>
        <dbReference type="PROSITE" id="PS50004"/>
    </source>
</evidence>
<dbReference type="PANTHER" id="PTHR47052">
    <property type="entry name" value="CONSERVED SERINE PROLINE-RICH PROTEIN (AFU_ORTHOLOGUE AFUA_2G01790)"/>
    <property type="match status" value="1"/>
</dbReference>
<proteinExistence type="predicted"/>
<dbReference type="EMBL" id="JAEUBD010001266">
    <property type="protein sequence ID" value="KAH3663301.1"/>
    <property type="molecule type" value="Genomic_DNA"/>
</dbReference>
<keyword evidence="4" id="KW-1185">Reference proteome</keyword>
<dbReference type="InterPro" id="IPR052981">
    <property type="entry name" value="Ingression_C2_domain"/>
</dbReference>
<name>A0A9P8T265_9ASCO</name>
<feature type="region of interest" description="Disordered" evidence="1">
    <location>
        <begin position="351"/>
        <end position="420"/>
    </location>
</feature>
<feature type="domain" description="C2" evidence="2">
    <location>
        <begin position="1"/>
        <end position="122"/>
    </location>
</feature>
<dbReference type="OrthoDB" id="270970at2759"/>
<feature type="compositionally biased region" description="Polar residues" evidence="1">
    <location>
        <begin position="404"/>
        <end position="414"/>
    </location>
</feature>
<dbReference type="SUPFAM" id="SSF49562">
    <property type="entry name" value="C2 domain (Calcium/lipid-binding domain, CaLB)"/>
    <property type="match status" value="1"/>
</dbReference>
<feature type="compositionally biased region" description="Polar residues" evidence="1">
    <location>
        <begin position="324"/>
        <end position="334"/>
    </location>
</feature>
<comment type="caution">
    <text evidence="3">The sequence shown here is derived from an EMBL/GenBank/DDBJ whole genome shotgun (WGS) entry which is preliminary data.</text>
</comment>
<dbReference type="AlphaFoldDB" id="A0A9P8T265"/>
<dbReference type="InterPro" id="IPR000008">
    <property type="entry name" value="C2_dom"/>
</dbReference>
<dbReference type="Proteomes" id="UP000788993">
    <property type="component" value="Unassembled WGS sequence"/>
</dbReference>
<protein>
    <recommendedName>
        <fullName evidence="2">C2 domain-containing protein</fullName>
    </recommendedName>
</protein>
<evidence type="ECO:0000256" key="1">
    <source>
        <dbReference type="SAM" id="MobiDB-lite"/>
    </source>
</evidence>
<accession>A0A9P8T265</accession>
<reference evidence="3" key="1">
    <citation type="journal article" date="2021" name="Open Biol.">
        <title>Shared evolutionary footprints suggest mitochondrial oxidative damage underlies multiple complex I losses in fungi.</title>
        <authorList>
            <person name="Schikora-Tamarit M.A."/>
            <person name="Marcet-Houben M."/>
            <person name="Nosek J."/>
            <person name="Gabaldon T."/>
        </authorList>
    </citation>
    <scope>NUCLEOTIDE SEQUENCE</scope>
    <source>
        <strain evidence="3">NCAIM Y.01608</strain>
    </source>
</reference>
<reference evidence="3" key="2">
    <citation type="submission" date="2021-01" db="EMBL/GenBank/DDBJ databases">
        <authorList>
            <person name="Schikora-Tamarit M.A."/>
        </authorList>
    </citation>
    <scope>NUCLEOTIDE SEQUENCE</scope>
    <source>
        <strain evidence="3">NCAIM Y.01608</strain>
    </source>
</reference>
<dbReference type="PROSITE" id="PS50004">
    <property type="entry name" value="C2"/>
    <property type="match status" value="1"/>
</dbReference>
<dbReference type="Gene3D" id="2.60.40.150">
    <property type="entry name" value="C2 domain"/>
    <property type="match status" value="1"/>
</dbReference>
<dbReference type="PANTHER" id="PTHR47052:SF3">
    <property type="entry name" value="INGRESSION PROTEIN 1"/>
    <property type="match status" value="1"/>
</dbReference>
<organism evidence="3 4">
    <name type="scientific">Ogataea polymorpha</name>
    <dbReference type="NCBI Taxonomy" id="460523"/>
    <lineage>
        <taxon>Eukaryota</taxon>
        <taxon>Fungi</taxon>
        <taxon>Dikarya</taxon>
        <taxon>Ascomycota</taxon>
        <taxon>Saccharomycotina</taxon>
        <taxon>Pichiomycetes</taxon>
        <taxon>Pichiales</taxon>
        <taxon>Pichiaceae</taxon>
        <taxon>Ogataea</taxon>
    </lineage>
</organism>
<feature type="region of interest" description="Disordered" evidence="1">
    <location>
        <begin position="316"/>
        <end position="338"/>
    </location>
</feature>
<sequence>MNDSFRSSKVNSVRLYQPSNQLVIIVSKAQDLPNRKKLDKQSPYCVARIQDQVQKTKIVPRGGQNPHFDDELWFSLDNVEETTVNFIVYHQMKKDSELVCKADIDFTPALRRSSKEGYDNWFTLSYNGRPAGKIYLEMTYYSSSKDVPAHVEPLTKLRMVSSALSHPVPSILPTKATQPSNCDGENFKELNNNDEDKKVKQAGQFLPMSQPFETEQSVLQRLVKNAWKFSSTFTRPVTQTNVTDFEGSVRQPQTHLLTHKLFEDSSDEDELESTNYCESTKENQAETHTNSSNIGALRMGKMFLSNLVFDLDKRENSSKDYSGAQGSSEHTFPSSEDKEVAVRIVTSDVDQEGMAPVPPSHRVPLTQMNRPIYPTDSKRAYPRKSNEFLGSNCSRSPKQENDQCKMNLSYSQIRKLQRKR</sequence>
<dbReference type="SMART" id="SM00239">
    <property type="entry name" value="C2"/>
    <property type="match status" value="1"/>
</dbReference>
<dbReference type="Pfam" id="PF00168">
    <property type="entry name" value="C2"/>
    <property type="match status" value="1"/>
</dbReference>
<gene>
    <name evidence="3" type="ORF">OGATHE_004878</name>
</gene>
<dbReference type="InterPro" id="IPR035892">
    <property type="entry name" value="C2_domain_sf"/>
</dbReference>
<evidence type="ECO:0000313" key="4">
    <source>
        <dbReference type="Proteomes" id="UP000788993"/>
    </source>
</evidence>
<evidence type="ECO:0000313" key="3">
    <source>
        <dbReference type="EMBL" id="KAH3663301.1"/>
    </source>
</evidence>